<feature type="domain" description="Solute-binding protein family 5" evidence="2">
    <location>
        <begin position="309"/>
        <end position="625"/>
    </location>
</feature>
<dbReference type="InterPro" id="IPR039424">
    <property type="entry name" value="SBP_5"/>
</dbReference>
<accession>A0A9Y1FK99</accession>
<dbReference type="Proteomes" id="UP001201020">
    <property type="component" value="Chromosome"/>
</dbReference>
<dbReference type="GO" id="GO:1904680">
    <property type="term" value="F:peptide transmembrane transporter activity"/>
    <property type="evidence" value="ECO:0007669"/>
    <property type="project" value="TreeGrafter"/>
</dbReference>
<protein>
    <submittedName>
        <fullName evidence="3">ABC transporter substrate-binding protein</fullName>
    </submittedName>
</protein>
<keyword evidence="1" id="KW-0812">Transmembrane</keyword>
<evidence type="ECO:0000313" key="3">
    <source>
        <dbReference type="EMBL" id="UJG40422.1"/>
    </source>
</evidence>
<dbReference type="AlphaFoldDB" id="A0A9Y1FK99"/>
<evidence type="ECO:0000256" key="1">
    <source>
        <dbReference type="SAM" id="Phobius"/>
    </source>
</evidence>
<keyword evidence="1" id="KW-0472">Membrane</keyword>
<dbReference type="EMBL" id="CP084166">
    <property type="protein sequence ID" value="UJG40422.1"/>
    <property type="molecule type" value="Genomic_DNA"/>
</dbReference>
<gene>
    <name evidence="3" type="ORF">K9W45_11340</name>
</gene>
<dbReference type="Pfam" id="PF00496">
    <property type="entry name" value="SBP_bac_5"/>
    <property type="match status" value="1"/>
</dbReference>
<organism evidence="3">
    <name type="scientific">Candidatus Heimdallarchaeum aukensis</name>
    <dbReference type="NCBI Taxonomy" id="2876573"/>
    <lineage>
        <taxon>Archaea</taxon>
        <taxon>Promethearchaeati</taxon>
        <taxon>Candidatus Heimdallarchaeota</taxon>
        <taxon>Candidatus Heimdallarchaeia (ex Rinke et al. 2021) (nom. nud.)</taxon>
        <taxon>Candidatus Heimdallarchaeales</taxon>
        <taxon>Candidatus Heimdallarchaeaceae</taxon>
        <taxon>Candidatus Heimdallarchaeum</taxon>
    </lineage>
</organism>
<dbReference type="SUPFAM" id="SSF53850">
    <property type="entry name" value="Periplasmic binding protein-like II"/>
    <property type="match status" value="2"/>
</dbReference>
<keyword evidence="1" id="KW-1133">Transmembrane helix</keyword>
<proteinExistence type="predicted"/>
<name>A0A9Y1FK99_9ARCH</name>
<reference evidence="3" key="1">
    <citation type="journal article" date="2022" name="Nat. Microbiol.">
        <title>Unique mobile elements and scalable gene flow at the prokaryote-eukaryote boundary revealed by circularized Asgard archaea genomes.</title>
        <authorList>
            <person name="Wu F."/>
            <person name="Speth D.R."/>
            <person name="Philosof A."/>
            <person name="Cremiere A."/>
            <person name="Narayanan A."/>
            <person name="Barco R.A."/>
            <person name="Connon S.A."/>
            <person name="Amend J.P."/>
            <person name="Antoshechkin I.A."/>
            <person name="Orphan V.J."/>
        </authorList>
    </citation>
    <scope>NUCLEOTIDE SEQUENCE</scope>
    <source>
        <strain evidence="3">PM71</strain>
    </source>
</reference>
<dbReference type="GO" id="GO:0015833">
    <property type="term" value="P:peptide transport"/>
    <property type="evidence" value="ECO:0007669"/>
    <property type="project" value="TreeGrafter"/>
</dbReference>
<evidence type="ECO:0000259" key="2">
    <source>
        <dbReference type="Pfam" id="PF00496"/>
    </source>
</evidence>
<sequence length="654" mass="75004">MNKKVLFSFLITTLFLTVTISGENETSIQNYFFELDYQTKGGEFSTDYWLYCVQYLKEIGIKVNLKPAEFHIFFGTITETYDCDLAFADLAGYEDLDLKEVFSENGSRNMFGINTKIPYGAENEEMLEEGDRIMDLEERQQHYYEWQQLIMDKILPMLPFFSPRSYVATWATLDGYNSEWGIVDSLPYMEFTSLHEGQNSTEEFYDSDNKWTELNPLLQDDEASAYISSLIMEPLLQMSPGFEPIKTGLIVDWQQDETNPNLYKITIRDNIYWNPSFHITGRDSSRGPLVDENGTIVDPSILIYADDGAFSDGTNQQVTAKDAVFTLLAWANPITNHDAEDYNWINDIWVDPSDPLSFWIEIDGDPTTTELEPYAPFWKYMTPKLLPEFFLNTSNTTVTYSSGGVPMVGIHNGILNNSQWTAYSTSAFGCGKYMLDYYVENSVTVLKASPFWFGIGAIDGTEQDLDIKTINIRVIPDQTSALAEFEAGKLDIVHITTLPKIRKEMETDPRFEVQSALRSYVNFIGFNLSRAFIGGDDNHVFLTEPGYKEYTKALAVRKAIAYAINREEINNVLHDGDYFISHSVIYPAQAYWYYNDIIKYNHDLATAWKWMELAGYHQSELTKTATKSLTLNSFMFTSTVILIPISILKRKRKY</sequence>
<dbReference type="Gene3D" id="3.40.190.10">
    <property type="entry name" value="Periplasmic binding protein-like II"/>
    <property type="match status" value="2"/>
</dbReference>
<feature type="transmembrane region" description="Helical" evidence="1">
    <location>
        <begin position="629"/>
        <end position="648"/>
    </location>
</feature>
<dbReference type="InterPro" id="IPR000914">
    <property type="entry name" value="SBP_5_dom"/>
</dbReference>
<dbReference type="Gene3D" id="3.10.105.10">
    <property type="entry name" value="Dipeptide-binding Protein, Domain 3"/>
    <property type="match status" value="2"/>
</dbReference>
<dbReference type="PANTHER" id="PTHR30290">
    <property type="entry name" value="PERIPLASMIC BINDING COMPONENT OF ABC TRANSPORTER"/>
    <property type="match status" value="1"/>
</dbReference>